<dbReference type="InterPro" id="IPR003593">
    <property type="entry name" value="AAA+_ATPase"/>
</dbReference>
<accession>A0A7H0H3Z1</accession>
<keyword evidence="5" id="KW-0997">Cell inner membrane</keyword>
<dbReference type="SMART" id="SM00382">
    <property type="entry name" value="AAA"/>
    <property type="match status" value="1"/>
</dbReference>
<dbReference type="InterPro" id="IPR027417">
    <property type="entry name" value="P-loop_NTPase"/>
</dbReference>
<evidence type="ECO:0000256" key="6">
    <source>
        <dbReference type="ARBA" id="ARBA00022741"/>
    </source>
</evidence>
<evidence type="ECO:0000313" key="12">
    <source>
        <dbReference type="Proteomes" id="UP000516117"/>
    </source>
</evidence>
<evidence type="ECO:0000256" key="8">
    <source>
        <dbReference type="ARBA" id="ARBA00022967"/>
    </source>
</evidence>
<evidence type="ECO:0000256" key="5">
    <source>
        <dbReference type="ARBA" id="ARBA00022519"/>
    </source>
</evidence>
<dbReference type="PROSITE" id="PS00211">
    <property type="entry name" value="ABC_TRANSPORTER_1"/>
    <property type="match status" value="1"/>
</dbReference>
<keyword evidence="8" id="KW-1278">Translocase</keyword>
<dbReference type="Pfam" id="PF00005">
    <property type="entry name" value="ABC_tran"/>
    <property type="match status" value="1"/>
</dbReference>
<evidence type="ECO:0000256" key="2">
    <source>
        <dbReference type="ARBA" id="ARBA00005417"/>
    </source>
</evidence>
<feature type="domain" description="ABC transporter" evidence="10">
    <location>
        <begin position="13"/>
        <end position="269"/>
    </location>
</feature>
<name>A0A7H0H3Z1_9ACTN</name>
<keyword evidence="3" id="KW-0813">Transport</keyword>
<comment type="similarity">
    <text evidence="2">Belongs to the ABC transporter superfamily.</text>
</comment>
<evidence type="ECO:0000256" key="7">
    <source>
        <dbReference type="ARBA" id="ARBA00022840"/>
    </source>
</evidence>
<dbReference type="InterPro" id="IPR013563">
    <property type="entry name" value="Oligopep_ABC_C"/>
</dbReference>
<dbReference type="NCBIfam" id="TIGR01727">
    <property type="entry name" value="oligo_HPY"/>
    <property type="match status" value="1"/>
</dbReference>
<keyword evidence="4" id="KW-1003">Cell membrane</keyword>
<dbReference type="CDD" id="cd03257">
    <property type="entry name" value="ABC_NikE_OppD_transporters"/>
    <property type="match status" value="1"/>
</dbReference>
<dbReference type="GO" id="GO:0015833">
    <property type="term" value="P:peptide transport"/>
    <property type="evidence" value="ECO:0007669"/>
    <property type="project" value="InterPro"/>
</dbReference>
<evidence type="ECO:0000256" key="9">
    <source>
        <dbReference type="ARBA" id="ARBA00023136"/>
    </source>
</evidence>
<reference evidence="11 12" key="1">
    <citation type="submission" date="2020-08" db="EMBL/GenBank/DDBJ databases">
        <title>Genome sequence of Tessaracoccus defluvii JCM 17540T.</title>
        <authorList>
            <person name="Hyun D.-W."/>
            <person name="Bae J.-W."/>
        </authorList>
    </citation>
    <scope>NUCLEOTIDE SEQUENCE [LARGE SCALE GENOMIC DNA]</scope>
    <source>
        <strain evidence="11 12">JCM 17540</strain>
    </source>
</reference>
<sequence length="342" mass="37734">MAEPAVTDREPVLEVRDLRTYFYQDGRVNRAIDGVSLALYPGRVLGIVGESGCGKSVTASSVMRLLPDLARIESGEILYRNHGKTVNIASYPSGSDEMRAIRGSEIAMIFQDPIVSLNPVYTVGWQIMEMLRLHRSLTRAQARTRAIELLAEMGIPSPEIRVDEFPHQFSGGMRQRAMIAMAMACEPRVLIADEPTTALDVTIQAQVFELIDRLRRDRDMATMLITHDMGVITEMADDVAVMYMGKVVETGTVADVLASPRHPYTRALLASMPILGRGRRQQLSPIRGATPDAYNRPPGCQFAPRCDSAMPGCVQQPPVTQLSATHDVSCWLYPSTEGNDDD</sequence>
<dbReference type="InterPro" id="IPR050388">
    <property type="entry name" value="ABC_Ni/Peptide_Import"/>
</dbReference>
<dbReference type="FunFam" id="3.40.50.300:FF:000016">
    <property type="entry name" value="Oligopeptide ABC transporter ATP-binding component"/>
    <property type="match status" value="1"/>
</dbReference>
<keyword evidence="12" id="KW-1185">Reference proteome</keyword>
<keyword evidence="6" id="KW-0547">Nucleotide-binding</keyword>
<dbReference type="Proteomes" id="UP000516117">
    <property type="component" value="Chromosome"/>
</dbReference>
<dbReference type="AlphaFoldDB" id="A0A7H0H3Z1"/>
<dbReference type="EMBL" id="CP060789">
    <property type="protein sequence ID" value="QNP55257.1"/>
    <property type="molecule type" value="Genomic_DNA"/>
</dbReference>
<dbReference type="InterPro" id="IPR017871">
    <property type="entry name" value="ABC_transporter-like_CS"/>
</dbReference>
<evidence type="ECO:0000256" key="4">
    <source>
        <dbReference type="ARBA" id="ARBA00022475"/>
    </source>
</evidence>
<comment type="subcellular location">
    <subcellularLocation>
        <location evidence="1">Cell membrane</location>
        <topology evidence="1">Peripheral membrane protein</topology>
    </subcellularLocation>
</comment>
<keyword evidence="7 11" id="KW-0067">ATP-binding</keyword>
<dbReference type="SUPFAM" id="SSF52540">
    <property type="entry name" value="P-loop containing nucleoside triphosphate hydrolases"/>
    <property type="match status" value="1"/>
</dbReference>
<dbReference type="PROSITE" id="PS50893">
    <property type="entry name" value="ABC_TRANSPORTER_2"/>
    <property type="match status" value="1"/>
</dbReference>
<organism evidence="11 12">
    <name type="scientific">Tessaracoccus defluvii</name>
    <dbReference type="NCBI Taxonomy" id="1285901"/>
    <lineage>
        <taxon>Bacteria</taxon>
        <taxon>Bacillati</taxon>
        <taxon>Actinomycetota</taxon>
        <taxon>Actinomycetes</taxon>
        <taxon>Propionibacteriales</taxon>
        <taxon>Propionibacteriaceae</taxon>
        <taxon>Tessaracoccus</taxon>
    </lineage>
</organism>
<dbReference type="GO" id="GO:0016887">
    <property type="term" value="F:ATP hydrolysis activity"/>
    <property type="evidence" value="ECO:0007669"/>
    <property type="project" value="InterPro"/>
</dbReference>
<dbReference type="KEGG" id="tdf:H9L22_13590"/>
<proteinExistence type="inferred from homology"/>
<dbReference type="PANTHER" id="PTHR43297">
    <property type="entry name" value="OLIGOPEPTIDE TRANSPORT ATP-BINDING PROTEIN APPD"/>
    <property type="match status" value="1"/>
</dbReference>
<dbReference type="InterPro" id="IPR003439">
    <property type="entry name" value="ABC_transporter-like_ATP-bd"/>
</dbReference>
<evidence type="ECO:0000313" key="11">
    <source>
        <dbReference type="EMBL" id="QNP55257.1"/>
    </source>
</evidence>
<dbReference type="Pfam" id="PF08352">
    <property type="entry name" value="oligo_HPY"/>
    <property type="match status" value="1"/>
</dbReference>
<evidence type="ECO:0000256" key="1">
    <source>
        <dbReference type="ARBA" id="ARBA00004202"/>
    </source>
</evidence>
<gene>
    <name evidence="11" type="ORF">H9L22_13590</name>
</gene>
<protein>
    <submittedName>
        <fullName evidence="11">ABC transporter ATP-binding protein</fullName>
    </submittedName>
</protein>
<dbReference type="RefSeq" id="WP_187720393.1">
    <property type="nucleotide sequence ID" value="NZ_BAABBL010000014.1"/>
</dbReference>
<evidence type="ECO:0000259" key="10">
    <source>
        <dbReference type="PROSITE" id="PS50893"/>
    </source>
</evidence>
<dbReference type="GO" id="GO:0005524">
    <property type="term" value="F:ATP binding"/>
    <property type="evidence" value="ECO:0007669"/>
    <property type="project" value="UniProtKB-KW"/>
</dbReference>
<evidence type="ECO:0000256" key="3">
    <source>
        <dbReference type="ARBA" id="ARBA00022448"/>
    </source>
</evidence>
<keyword evidence="9" id="KW-0472">Membrane</keyword>
<dbReference type="Gene3D" id="3.40.50.300">
    <property type="entry name" value="P-loop containing nucleotide triphosphate hydrolases"/>
    <property type="match status" value="1"/>
</dbReference>
<dbReference type="GO" id="GO:0005886">
    <property type="term" value="C:plasma membrane"/>
    <property type="evidence" value="ECO:0007669"/>
    <property type="project" value="UniProtKB-SubCell"/>
</dbReference>
<dbReference type="PANTHER" id="PTHR43297:SF14">
    <property type="entry name" value="ATPASE AAA-TYPE CORE DOMAIN-CONTAINING PROTEIN"/>
    <property type="match status" value="1"/>
</dbReference>